<dbReference type="PRINTS" id="PR00455">
    <property type="entry name" value="HTHTETR"/>
</dbReference>
<dbReference type="PROSITE" id="PS50977">
    <property type="entry name" value="HTH_TETR_2"/>
    <property type="match status" value="1"/>
</dbReference>
<dbReference type="PANTHER" id="PTHR43479:SF11">
    <property type="entry name" value="ACREF_ENVCD OPERON REPRESSOR-RELATED"/>
    <property type="match status" value="1"/>
</dbReference>
<reference evidence="5" key="1">
    <citation type="submission" date="2016-10" db="EMBL/GenBank/DDBJ databases">
        <authorList>
            <person name="Varghese N."/>
            <person name="Submissions S."/>
        </authorList>
    </citation>
    <scope>NUCLEOTIDE SEQUENCE [LARGE SCALE GENOMIC DNA]</scope>
    <source>
        <strain evidence="5">XBD2006</strain>
    </source>
</reference>
<dbReference type="Gene3D" id="1.10.357.10">
    <property type="entry name" value="Tetracycline Repressor, domain 2"/>
    <property type="match status" value="1"/>
</dbReference>
<dbReference type="GO" id="GO:0003677">
    <property type="term" value="F:DNA binding"/>
    <property type="evidence" value="ECO:0007669"/>
    <property type="project" value="UniProtKB-UniRule"/>
</dbReference>
<evidence type="ECO:0000259" key="3">
    <source>
        <dbReference type="PROSITE" id="PS50977"/>
    </source>
</evidence>
<dbReference type="Pfam" id="PF00440">
    <property type="entry name" value="TetR_N"/>
    <property type="match status" value="1"/>
</dbReference>
<keyword evidence="5" id="KW-1185">Reference proteome</keyword>
<dbReference type="InterPro" id="IPR050624">
    <property type="entry name" value="HTH-type_Tx_Regulator"/>
</dbReference>
<protein>
    <submittedName>
        <fullName evidence="4">Transcriptional regulator, TetR family</fullName>
    </submittedName>
</protein>
<feature type="domain" description="HTH tetR-type" evidence="3">
    <location>
        <begin position="8"/>
        <end position="68"/>
    </location>
</feature>
<dbReference type="EMBL" id="FMUR01000014">
    <property type="protein sequence ID" value="SCY36171.1"/>
    <property type="molecule type" value="Genomic_DNA"/>
</dbReference>
<dbReference type="AlphaFoldDB" id="A0A1G5FAN0"/>
<evidence type="ECO:0000256" key="1">
    <source>
        <dbReference type="ARBA" id="ARBA00023125"/>
    </source>
</evidence>
<dbReference type="Proteomes" id="UP000183047">
    <property type="component" value="Unassembled WGS sequence"/>
</dbReference>
<dbReference type="PANTHER" id="PTHR43479">
    <property type="entry name" value="ACREF/ENVCD OPERON REPRESSOR-RELATED"/>
    <property type="match status" value="1"/>
</dbReference>
<evidence type="ECO:0000313" key="4">
    <source>
        <dbReference type="EMBL" id="SCY36171.1"/>
    </source>
</evidence>
<dbReference type="InterPro" id="IPR009057">
    <property type="entry name" value="Homeodomain-like_sf"/>
</dbReference>
<evidence type="ECO:0000256" key="2">
    <source>
        <dbReference type="PROSITE-ProRule" id="PRU00335"/>
    </source>
</evidence>
<name>A0A1G5FAN0_9FIRM</name>
<evidence type="ECO:0000313" key="5">
    <source>
        <dbReference type="Proteomes" id="UP000183047"/>
    </source>
</evidence>
<dbReference type="SUPFAM" id="SSF46689">
    <property type="entry name" value="Homeodomain-like"/>
    <property type="match status" value="1"/>
</dbReference>
<accession>A0A1G5FAN0</accession>
<feature type="DNA-binding region" description="H-T-H motif" evidence="2">
    <location>
        <begin position="31"/>
        <end position="50"/>
    </location>
</feature>
<sequence>MRVSKEPEERKKEIIETAMKLFAKRGYKHTQIKDIVGSIGVAQGLFYYYFKSKEEVMEAVAEEYAKKILYSVEVTINSRDTVLEKLDEVAKSFIMMSQDQEEIFIEIQNADDGIIHEKVFKYLIEKLIPKIVEIVKIGNESGECNCKNPELYTQILLYGVSEKLNKVSSEKKMEIFISNLSALKNFVIKIYGIREEQKR</sequence>
<proteinExistence type="predicted"/>
<dbReference type="InterPro" id="IPR001647">
    <property type="entry name" value="HTH_TetR"/>
</dbReference>
<gene>
    <name evidence="4" type="ORF">SAMN02910451_02320</name>
</gene>
<organism evidence="4 5">
    <name type="scientific">Butyrivibrio hungatei</name>
    <dbReference type="NCBI Taxonomy" id="185008"/>
    <lineage>
        <taxon>Bacteria</taxon>
        <taxon>Bacillati</taxon>
        <taxon>Bacillota</taxon>
        <taxon>Clostridia</taxon>
        <taxon>Lachnospirales</taxon>
        <taxon>Lachnospiraceae</taxon>
        <taxon>Butyrivibrio</taxon>
    </lineage>
</organism>
<dbReference type="OrthoDB" id="9785164at2"/>
<dbReference type="RefSeq" id="WP_074462797.1">
    <property type="nucleotide sequence ID" value="NZ_FMUR01000014.1"/>
</dbReference>
<keyword evidence="1 2" id="KW-0238">DNA-binding</keyword>